<dbReference type="STRING" id="1095630.A0A2J6TPP8"/>
<evidence type="ECO:0000256" key="4">
    <source>
        <dbReference type="ARBA" id="ARBA00022723"/>
    </source>
</evidence>
<feature type="cross-link" description="3'-(S-cysteinyl)-tyrosine (Cys-Tyr)" evidence="10">
    <location>
        <begin position="111"/>
        <end position="175"/>
    </location>
</feature>
<dbReference type="AlphaFoldDB" id="A0A2J6TPP8"/>
<keyword evidence="8 11" id="KW-0408">Iron</keyword>
<evidence type="ECO:0000256" key="5">
    <source>
        <dbReference type="ARBA" id="ARBA00022784"/>
    </source>
</evidence>
<protein>
    <recommendedName>
        <fullName evidence="9 12">Cysteine dioxygenase</fullName>
        <ecNumber evidence="3 12">1.13.11.20</ecNumber>
    </recommendedName>
</protein>
<dbReference type="OrthoDB" id="543511at2759"/>
<feature type="binding site" evidence="11">
    <location>
        <position position="104"/>
    </location>
    <ligand>
        <name>Fe cation</name>
        <dbReference type="ChEBI" id="CHEBI:24875"/>
        <note>catalytic</note>
    </ligand>
</feature>
<comment type="cofactor">
    <cofactor evidence="12">
        <name>Fe cation</name>
        <dbReference type="ChEBI" id="CHEBI:24875"/>
    </cofactor>
    <text evidence="12">Binds 1 Fe cation per subunit.</text>
</comment>
<dbReference type="Pfam" id="PF05995">
    <property type="entry name" value="CDO_I"/>
    <property type="match status" value="1"/>
</dbReference>
<keyword evidence="6 12" id="KW-0223">Dioxygenase</keyword>
<dbReference type="PANTHER" id="PTHR12918:SF1">
    <property type="entry name" value="CYSTEINE DIOXYGENASE TYPE 1"/>
    <property type="match status" value="1"/>
</dbReference>
<keyword evidence="4 11" id="KW-0479">Metal-binding</keyword>
<evidence type="ECO:0000256" key="9">
    <source>
        <dbReference type="ARBA" id="ARBA00070673"/>
    </source>
</evidence>
<dbReference type="InterPro" id="IPR014710">
    <property type="entry name" value="RmlC-like_jellyroll"/>
</dbReference>
<dbReference type="InParanoid" id="A0A2J6TPP8"/>
<dbReference type="CDD" id="cd10548">
    <property type="entry name" value="cupin_CDO"/>
    <property type="match status" value="1"/>
</dbReference>
<dbReference type="GeneID" id="36585875"/>
<reference evidence="13 14" key="1">
    <citation type="submission" date="2016-04" db="EMBL/GenBank/DDBJ databases">
        <title>A degradative enzymes factory behind the ericoid mycorrhizal symbiosis.</title>
        <authorList>
            <consortium name="DOE Joint Genome Institute"/>
            <person name="Martino E."/>
            <person name="Morin E."/>
            <person name="Grelet G."/>
            <person name="Kuo A."/>
            <person name="Kohler A."/>
            <person name="Daghino S."/>
            <person name="Barry K."/>
            <person name="Choi C."/>
            <person name="Cichocki N."/>
            <person name="Clum A."/>
            <person name="Copeland A."/>
            <person name="Hainaut M."/>
            <person name="Haridas S."/>
            <person name="Labutti K."/>
            <person name="Lindquist E."/>
            <person name="Lipzen A."/>
            <person name="Khouja H.-R."/>
            <person name="Murat C."/>
            <person name="Ohm R."/>
            <person name="Olson A."/>
            <person name="Spatafora J."/>
            <person name="Veneault-Fourrey C."/>
            <person name="Henrissat B."/>
            <person name="Grigoriev I."/>
            <person name="Martin F."/>
            <person name="Perotto S."/>
        </authorList>
    </citation>
    <scope>NUCLEOTIDE SEQUENCE [LARGE SCALE GENOMIC DNA]</scope>
    <source>
        <strain evidence="13 14">E</strain>
    </source>
</reference>
<dbReference type="GO" id="GO:0019448">
    <property type="term" value="P:L-cysteine catabolic process"/>
    <property type="evidence" value="ECO:0007669"/>
    <property type="project" value="TreeGrafter"/>
</dbReference>
<keyword evidence="5 10" id="KW-0883">Thioether bond</keyword>
<organism evidence="13 14">
    <name type="scientific">Hyaloscypha bicolor E</name>
    <dbReference type="NCBI Taxonomy" id="1095630"/>
    <lineage>
        <taxon>Eukaryota</taxon>
        <taxon>Fungi</taxon>
        <taxon>Dikarya</taxon>
        <taxon>Ascomycota</taxon>
        <taxon>Pezizomycotina</taxon>
        <taxon>Leotiomycetes</taxon>
        <taxon>Helotiales</taxon>
        <taxon>Hyaloscyphaceae</taxon>
        <taxon>Hyaloscypha</taxon>
        <taxon>Hyaloscypha bicolor</taxon>
    </lineage>
</organism>
<name>A0A2J6TPP8_9HELO</name>
<evidence type="ECO:0000256" key="2">
    <source>
        <dbReference type="ARBA" id="ARBA00006622"/>
    </source>
</evidence>
<dbReference type="InterPro" id="IPR011051">
    <property type="entry name" value="RmlC_Cupin_sf"/>
</dbReference>
<evidence type="ECO:0000256" key="3">
    <source>
        <dbReference type="ARBA" id="ARBA00013133"/>
    </source>
</evidence>
<dbReference type="SUPFAM" id="SSF51182">
    <property type="entry name" value="RmlC-like cupins"/>
    <property type="match status" value="1"/>
</dbReference>
<dbReference type="PANTHER" id="PTHR12918">
    <property type="entry name" value="CYSTEINE DIOXYGENASE"/>
    <property type="match status" value="1"/>
</dbReference>
<dbReference type="Gene3D" id="2.60.120.10">
    <property type="entry name" value="Jelly Rolls"/>
    <property type="match status" value="1"/>
</dbReference>
<evidence type="ECO:0000256" key="11">
    <source>
        <dbReference type="PIRSR" id="PIRSR610300-51"/>
    </source>
</evidence>
<dbReference type="EMBL" id="KZ613747">
    <property type="protein sequence ID" value="PMD64928.1"/>
    <property type="molecule type" value="Genomic_DNA"/>
</dbReference>
<dbReference type="FunFam" id="2.60.120.10:FF:000189">
    <property type="entry name" value="Cysteine dioxygenase"/>
    <property type="match status" value="1"/>
</dbReference>
<dbReference type="GO" id="GO:0017172">
    <property type="term" value="F:cysteine dioxygenase activity"/>
    <property type="evidence" value="ECO:0007669"/>
    <property type="project" value="UniProtKB-UniRule"/>
</dbReference>
<evidence type="ECO:0000256" key="1">
    <source>
        <dbReference type="ARBA" id="ARBA00000629"/>
    </source>
</evidence>
<dbReference type="RefSeq" id="XP_024741832.1">
    <property type="nucleotide sequence ID" value="XM_024877798.1"/>
</dbReference>
<keyword evidence="14" id="KW-1185">Reference proteome</keyword>
<evidence type="ECO:0000313" key="13">
    <source>
        <dbReference type="EMBL" id="PMD64928.1"/>
    </source>
</evidence>
<evidence type="ECO:0000256" key="12">
    <source>
        <dbReference type="RuleBase" id="RU366010"/>
    </source>
</evidence>
<proteinExistence type="inferred from homology"/>
<comment type="catalytic activity">
    <reaction evidence="1 12">
        <text>L-cysteine + O2 = 3-sulfino-L-alanine + H(+)</text>
        <dbReference type="Rhea" id="RHEA:20441"/>
        <dbReference type="ChEBI" id="CHEBI:15378"/>
        <dbReference type="ChEBI" id="CHEBI:15379"/>
        <dbReference type="ChEBI" id="CHEBI:35235"/>
        <dbReference type="ChEBI" id="CHEBI:61085"/>
        <dbReference type="EC" id="1.13.11.20"/>
    </reaction>
</comment>
<gene>
    <name evidence="13" type="ORF">K444DRAFT_582495</name>
</gene>
<dbReference type="GO" id="GO:0008198">
    <property type="term" value="F:ferrous iron binding"/>
    <property type="evidence" value="ECO:0007669"/>
    <property type="project" value="TreeGrafter"/>
</dbReference>
<feature type="binding site" evidence="11">
    <location>
        <position position="106"/>
    </location>
    <ligand>
        <name>Fe cation</name>
        <dbReference type="ChEBI" id="CHEBI:24875"/>
        <note>catalytic</note>
    </ligand>
</feature>
<dbReference type="Proteomes" id="UP000235371">
    <property type="component" value="Unassembled WGS sequence"/>
</dbReference>
<feature type="binding site" evidence="11">
    <location>
        <position position="158"/>
    </location>
    <ligand>
        <name>Fe cation</name>
        <dbReference type="ChEBI" id="CHEBI:24875"/>
        <note>catalytic</note>
    </ligand>
</feature>
<evidence type="ECO:0000256" key="7">
    <source>
        <dbReference type="ARBA" id="ARBA00023002"/>
    </source>
</evidence>
<evidence type="ECO:0000256" key="10">
    <source>
        <dbReference type="PIRSR" id="PIRSR610300-50"/>
    </source>
</evidence>
<sequence length="215" mass="23933">MAPSIAQDAIGSCTRVTEPLDAFRRLVSDLSRILGPSSGLNSEDVDVQKLQILMEEYISNEKDWAKYAFPDFSRGYTRNLVDEGNGKSNLLVLVWSPGKGSPVHDHADAHCLMKVLKGTLKETRFDFPRNNATPPAIIKETVYRDGQVTYMADELGLHKISNPDPVNVAVSLHLYTPPNAARFGCNIFNEQTGKRSHITQSNFFSMFGRKVESES</sequence>
<keyword evidence="7 12" id="KW-0560">Oxidoreductase</keyword>
<dbReference type="InterPro" id="IPR010300">
    <property type="entry name" value="CDO_1"/>
</dbReference>
<accession>A0A2J6TPP8</accession>
<evidence type="ECO:0000256" key="6">
    <source>
        <dbReference type="ARBA" id="ARBA00022964"/>
    </source>
</evidence>
<dbReference type="EC" id="1.13.11.20" evidence="3 12"/>
<evidence type="ECO:0000313" key="14">
    <source>
        <dbReference type="Proteomes" id="UP000235371"/>
    </source>
</evidence>
<evidence type="ECO:0000256" key="8">
    <source>
        <dbReference type="ARBA" id="ARBA00023004"/>
    </source>
</evidence>
<comment type="similarity">
    <text evidence="2 12">Belongs to the cysteine dioxygenase family.</text>
</comment>